<organism evidence="1 2">
    <name type="scientific">Paramecium primaurelia</name>
    <dbReference type="NCBI Taxonomy" id="5886"/>
    <lineage>
        <taxon>Eukaryota</taxon>
        <taxon>Sar</taxon>
        <taxon>Alveolata</taxon>
        <taxon>Ciliophora</taxon>
        <taxon>Intramacronucleata</taxon>
        <taxon>Oligohymenophorea</taxon>
        <taxon>Peniculida</taxon>
        <taxon>Parameciidae</taxon>
        <taxon>Paramecium</taxon>
    </lineage>
</organism>
<evidence type="ECO:0000313" key="2">
    <source>
        <dbReference type="Proteomes" id="UP000688137"/>
    </source>
</evidence>
<accession>A0A8S1NPP5</accession>
<reference evidence="1" key="1">
    <citation type="submission" date="2021-01" db="EMBL/GenBank/DDBJ databases">
        <authorList>
            <consortium name="Genoscope - CEA"/>
            <person name="William W."/>
        </authorList>
    </citation>
    <scope>NUCLEOTIDE SEQUENCE</scope>
</reference>
<sequence length="190" mass="22614">MHPFAQYPPFFQYSQNIHHPQPSLQQFNPYQHQLYINNYLWLNYQRAQQTHLFFQGSAQSPPIIKQENVIKQEQCILQQSNFEPVEFITNHENSKSAQLLKKSPIIQSQKNKRKGKRSNKRKLYNIGNFFNLILRSLDKQGTQLVSKFQRNEQGYNVKFRPQEIKQNIQINVQFYKDQVAKLMSISSLKV</sequence>
<keyword evidence="2" id="KW-1185">Reference proteome</keyword>
<dbReference type="Proteomes" id="UP000688137">
    <property type="component" value="Unassembled WGS sequence"/>
</dbReference>
<comment type="caution">
    <text evidence="1">The sequence shown here is derived from an EMBL/GenBank/DDBJ whole genome shotgun (WGS) entry which is preliminary data.</text>
</comment>
<dbReference type="AlphaFoldDB" id="A0A8S1NPP5"/>
<dbReference type="OMA" id="INNYLWL"/>
<proteinExistence type="predicted"/>
<gene>
    <name evidence="1" type="ORF">PPRIM_AZ9-3.1.T0930011</name>
</gene>
<protein>
    <submittedName>
        <fullName evidence="1">Uncharacterized protein</fullName>
    </submittedName>
</protein>
<dbReference type="EMBL" id="CAJJDM010000096">
    <property type="protein sequence ID" value="CAD8093319.1"/>
    <property type="molecule type" value="Genomic_DNA"/>
</dbReference>
<name>A0A8S1NPP5_PARPR</name>
<evidence type="ECO:0000313" key="1">
    <source>
        <dbReference type="EMBL" id="CAD8093319.1"/>
    </source>
</evidence>